<feature type="domain" description="ABC transmembrane type-1" evidence="9">
    <location>
        <begin position="89"/>
        <end position="302"/>
    </location>
</feature>
<evidence type="ECO:0000313" key="11">
    <source>
        <dbReference type="Proteomes" id="UP000587991"/>
    </source>
</evidence>
<evidence type="ECO:0000256" key="7">
    <source>
        <dbReference type="RuleBase" id="RU363032"/>
    </source>
</evidence>
<dbReference type="PROSITE" id="PS50928">
    <property type="entry name" value="ABC_TM1"/>
    <property type="match status" value="1"/>
</dbReference>
<evidence type="ECO:0000256" key="8">
    <source>
        <dbReference type="SAM" id="MobiDB-lite"/>
    </source>
</evidence>
<comment type="similarity">
    <text evidence="7">Belongs to the binding-protein-dependent transport system permease family.</text>
</comment>
<comment type="subcellular location">
    <subcellularLocation>
        <location evidence="1 7">Cell membrane</location>
        <topology evidence="1 7">Multi-pass membrane protein</topology>
    </subcellularLocation>
</comment>
<evidence type="ECO:0000256" key="2">
    <source>
        <dbReference type="ARBA" id="ARBA00022448"/>
    </source>
</evidence>
<accession>A0A847RXD7</accession>
<evidence type="ECO:0000256" key="4">
    <source>
        <dbReference type="ARBA" id="ARBA00022692"/>
    </source>
</evidence>
<proteinExistence type="inferred from homology"/>
<dbReference type="Proteomes" id="UP000587991">
    <property type="component" value="Unassembled WGS sequence"/>
</dbReference>
<evidence type="ECO:0000256" key="1">
    <source>
        <dbReference type="ARBA" id="ARBA00004651"/>
    </source>
</evidence>
<dbReference type="PANTHER" id="PTHR30193:SF42">
    <property type="entry name" value="ABC TRANSPORTER PERMEASE PROTEIN"/>
    <property type="match status" value="1"/>
</dbReference>
<name>A0A847RXD7_9NEIS</name>
<dbReference type="EMBL" id="JABAIM010000001">
    <property type="protein sequence ID" value="NLR74411.1"/>
    <property type="molecule type" value="Genomic_DNA"/>
</dbReference>
<dbReference type="InterPro" id="IPR035906">
    <property type="entry name" value="MetI-like_sf"/>
</dbReference>
<keyword evidence="5 7" id="KW-1133">Transmembrane helix</keyword>
<evidence type="ECO:0000259" key="9">
    <source>
        <dbReference type="PROSITE" id="PS50928"/>
    </source>
</evidence>
<feature type="transmembrane region" description="Helical" evidence="7">
    <location>
        <begin position="126"/>
        <end position="146"/>
    </location>
</feature>
<evidence type="ECO:0000256" key="6">
    <source>
        <dbReference type="ARBA" id="ARBA00023136"/>
    </source>
</evidence>
<keyword evidence="2 7" id="KW-0813">Transport</keyword>
<feature type="region of interest" description="Disordered" evidence="8">
    <location>
        <begin position="1"/>
        <end position="20"/>
    </location>
</feature>
<feature type="transmembrane region" description="Helical" evidence="7">
    <location>
        <begin position="92"/>
        <end position="114"/>
    </location>
</feature>
<organism evidence="10 11">
    <name type="scientific">Leeia aquatica</name>
    <dbReference type="NCBI Taxonomy" id="2725557"/>
    <lineage>
        <taxon>Bacteria</taxon>
        <taxon>Pseudomonadati</taxon>
        <taxon>Pseudomonadota</taxon>
        <taxon>Betaproteobacteria</taxon>
        <taxon>Neisseriales</taxon>
        <taxon>Leeiaceae</taxon>
        <taxon>Leeia</taxon>
    </lineage>
</organism>
<dbReference type="GO" id="GO:0055085">
    <property type="term" value="P:transmembrane transport"/>
    <property type="evidence" value="ECO:0007669"/>
    <property type="project" value="InterPro"/>
</dbReference>
<dbReference type="GO" id="GO:0005886">
    <property type="term" value="C:plasma membrane"/>
    <property type="evidence" value="ECO:0007669"/>
    <property type="project" value="UniProtKB-SubCell"/>
</dbReference>
<gene>
    <name evidence="10" type="ORF">HF682_04505</name>
</gene>
<keyword evidence="11" id="KW-1185">Reference proteome</keyword>
<protein>
    <submittedName>
        <fullName evidence="10">Sugar ABC transporter permease</fullName>
    </submittedName>
</protein>
<dbReference type="AlphaFoldDB" id="A0A847RXD7"/>
<feature type="transmembrane region" description="Helical" evidence="7">
    <location>
        <begin position="221"/>
        <end position="246"/>
    </location>
</feature>
<reference evidence="10 11" key="1">
    <citation type="submission" date="2020-04" db="EMBL/GenBank/DDBJ databases">
        <title>Draft genome of Leeia sp. IMCC25680.</title>
        <authorList>
            <person name="Song J."/>
            <person name="Cho J.-C."/>
        </authorList>
    </citation>
    <scope>NUCLEOTIDE SEQUENCE [LARGE SCALE GENOMIC DNA]</scope>
    <source>
        <strain evidence="10 11">IMCC25680</strain>
    </source>
</reference>
<feature type="transmembrane region" description="Helical" evidence="7">
    <location>
        <begin position="34"/>
        <end position="59"/>
    </location>
</feature>
<evidence type="ECO:0000256" key="3">
    <source>
        <dbReference type="ARBA" id="ARBA00022475"/>
    </source>
</evidence>
<comment type="caution">
    <text evidence="10">The sequence shown here is derived from an EMBL/GenBank/DDBJ whole genome shotgun (WGS) entry which is preliminary data.</text>
</comment>
<dbReference type="PANTHER" id="PTHR30193">
    <property type="entry name" value="ABC TRANSPORTER PERMEASE PROTEIN"/>
    <property type="match status" value="1"/>
</dbReference>
<dbReference type="InterPro" id="IPR051393">
    <property type="entry name" value="ABC_transporter_permease"/>
</dbReference>
<sequence>MSPPLSGEVEARPLTDAPNPSAWKHQLEKWLPQIAISPALTLCIIFFYGLAVWVGMISFTDSAGMPSYNWVGFDKYVALWNDDYWWEAVKHLLVFAPLAVGLPLLLGAILAIFLDQKIRFEGGFRTIYLYPLALSSVVTGTIWRWMLAPDTGIEAWLHSIGMQNASFAWLVESDKVLFALAIVAIWQSTGFVMAMFVAGLRGIDDSIFKAAMLDGASLPRVYWRIILPILRPTLFSALLLLLPAALKSAELVIVMTQGGPGQSSTLPAYYMYDRFFTRAQMGLGSASGMIIMMMCISIAVPYVMMELKRSRHE</sequence>
<dbReference type="Pfam" id="PF00528">
    <property type="entry name" value="BPD_transp_1"/>
    <property type="match status" value="1"/>
</dbReference>
<dbReference type="Gene3D" id="1.10.3720.10">
    <property type="entry name" value="MetI-like"/>
    <property type="match status" value="1"/>
</dbReference>
<keyword evidence="3" id="KW-1003">Cell membrane</keyword>
<keyword evidence="4 7" id="KW-0812">Transmembrane</keyword>
<dbReference type="CDD" id="cd06261">
    <property type="entry name" value="TM_PBP2"/>
    <property type="match status" value="1"/>
</dbReference>
<dbReference type="InterPro" id="IPR000515">
    <property type="entry name" value="MetI-like"/>
</dbReference>
<feature type="transmembrane region" description="Helical" evidence="7">
    <location>
        <begin position="281"/>
        <end position="304"/>
    </location>
</feature>
<keyword evidence="6 7" id="KW-0472">Membrane</keyword>
<dbReference type="RefSeq" id="WP_168876026.1">
    <property type="nucleotide sequence ID" value="NZ_JABAIM010000001.1"/>
</dbReference>
<dbReference type="SUPFAM" id="SSF161098">
    <property type="entry name" value="MetI-like"/>
    <property type="match status" value="1"/>
</dbReference>
<feature type="transmembrane region" description="Helical" evidence="7">
    <location>
        <begin position="176"/>
        <end position="200"/>
    </location>
</feature>
<evidence type="ECO:0000313" key="10">
    <source>
        <dbReference type="EMBL" id="NLR74411.1"/>
    </source>
</evidence>
<evidence type="ECO:0000256" key="5">
    <source>
        <dbReference type="ARBA" id="ARBA00022989"/>
    </source>
</evidence>